<dbReference type="EMBL" id="CP151505">
    <property type="protein sequence ID" value="WZN62253.1"/>
    <property type="molecule type" value="Genomic_DNA"/>
</dbReference>
<dbReference type="InterPro" id="IPR002401">
    <property type="entry name" value="Cyt_P450_E_grp-I"/>
</dbReference>
<proteinExistence type="inferred from homology"/>
<organism evidence="5 6">
    <name type="scientific">Chloropicon roscoffensis</name>
    <dbReference type="NCBI Taxonomy" id="1461544"/>
    <lineage>
        <taxon>Eukaryota</taxon>
        <taxon>Viridiplantae</taxon>
        <taxon>Chlorophyta</taxon>
        <taxon>Chloropicophyceae</taxon>
        <taxon>Chloropicales</taxon>
        <taxon>Chloropicaceae</taxon>
        <taxon>Chloropicon</taxon>
    </lineage>
</organism>
<comment type="similarity">
    <text evidence="1 3">Belongs to the cytochrome P450 family.</text>
</comment>
<dbReference type="Proteomes" id="UP001472866">
    <property type="component" value="Chromosome 05"/>
</dbReference>
<dbReference type="GO" id="GO:0020037">
    <property type="term" value="F:heme binding"/>
    <property type="evidence" value="ECO:0007669"/>
    <property type="project" value="InterPro"/>
</dbReference>
<evidence type="ECO:0000256" key="2">
    <source>
        <dbReference type="PIRSR" id="PIRSR602401-1"/>
    </source>
</evidence>
<dbReference type="GO" id="GO:0005506">
    <property type="term" value="F:iron ion binding"/>
    <property type="evidence" value="ECO:0007669"/>
    <property type="project" value="InterPro"/>
</dbReference>
<protein>
    <submittedName>
        <fullName evidence="5">Carotene epsilon-monooxygenase</fullName>
    </submittedName>
</protein>
<dbReference type="InterPro" id="IPR001128">
    <property type="entry name" value="Cyt_P450"/>
</dbReference>
<dbReference type="PRINTS" id="PR00463">
    <property type="entry name" value="EP450I"/>
</dbReference>
<dbReference type="CDD" id="cd11046">
    <property type="entry name" value="CYP97"/>
    <property type="match status" value="1"/>
</dbReference>
<dbReference type="Gene3D" id="1.10.630.10">
    <property type="entry name" value="Cytochrome P450"/>
    <property type="match status" value="1"/>
</dbReference>
<keyword evidence="3" id="KW-0560">Oxidoreductase</keyword>
<sequence>MVAMAALDVRHRGMRPARSARRAGSSGPRLPAPRRGGRDSSMAPRRAEGDRSQPPAGPPPTQGEAEDDDYVPPAVSIDSAGAGKSFISPRWLTELGRLWGGASDVPVVEAVPDDVKDLLGGALFQALYRWMLTSGPIYLLPTGPISSFLIVSEPAAAKHILRSSDNARRNVYGKGLVAEVSKFLFGDGFAVAEGQLWTARRKAVAPSFHKRYLETMVDRVFVPSAVRLNDKLKREADNEVDIESCFSQLTLDIIGKAVFNYDFDSLTADSPVIQAVYTALKETEQRATDLLPYWKLPFASLFDERQRKAEDAVRVIRKTTEELIDRCKAIVEEEDAAGSGSGSAEDYVDEQDPSILRFLIKARDEVSSTQLRDDLLSMLVAGHETTASVLTWTIYLLLQNPECLRVAREEVDSVLGQRKVPQYSDLADMPYTLRCISESMRLYPHPPVLIRRALEDDRLPGGQFVPKGQDVIVSVYNIHHSPDVWEDPEAFRPERFALDRQAPNEQNTDFRYIPFSGGPRKCIGDQFALLEAHVALVVLLREMEVDLVPNQKIEMTTGATIHTKDGLFVTARRRGGEGAVLPTSKKSEVVQNAAPE</sequence>
<dbReference type="Pfam" id="PF00067">
    <property type="entry name" value="p450"/>
    <property type="match status" value="1"/>
</dbReference>
<dbReference type="GO" id="GO:0009507">
    <property type="term" value="C:chloroplast"/>
    <property type="evidence" value="ECO:0007669"/>
    <property type="project" value="TreeGrafter"/>
</dbReference>
<evidence type="ECO:0000256" key="1">
    <source>
        <dbReference type="ARBA" id="ARBA00010617"/>
    </source>
</evidence>
<comment type="cofactor">
    <cofactor evidence="2">
        <name>heme</name>
        <dbReference type="ChEBI" id="CHEBI:30413"/>
    </cofactor>
</comment>
<reference evidence="5 6" key="1">
    <citation type="submission" date="2024-03" db="EMBL/GenBank/DDBJ databases">
        <title>Complete genome sequence of the green alga Chloropicon roscoffensis RCC1871.</title>
        <authorList>
            <person name="Lemieux C."/>
            <person name="Pombert J.-F."/>
            <person name="Otis C."/>
            <person name="Turmel M."/>
        </authorList>
    </citation>
    <scope>NUCLEOTIDE SEQUENCE [LARGE SCALE GENOMIC DNA]</scope>
    <source>
        <strain evidence="5 6">RCC1871</strain>
    </source>
</reference>
<dbReference type="PRINTS" id="PR00385">
    <property type="entry name" value="P450"/>
</dbReference>
<evidence type="ECO:0000313" key="6">
    <source>
        <dbReference type="Proteomes" id="UP001472866"/>
    </source>
</evidence>
<dbReference type="InterPro" id="IPR050196">
    <property type="entry name" value="Cytochrome_P450_Monoox"/>
</dbReference>
<dbReference type="PANTHER" id="PTHR24291">
    <property type="entry name" value="CYTOCHROME P450 FAMILY 4"/>
    <property type="match status" value="1"/>
</dbReference>
<keyword evidence="6" id="KW-1185">Reference proteome</keyword>
<keyword evidence="2 3" id="KW-0408">Iron</keyword>
<dbReference type="AlphaFoldDB" id="A0AAX4P809"/>
<dbReference type="PANTHER" id="PTHR24291:SF134">
    <property type="entry name" value="CAROTENE EPSILON-MONOOXYGENASE, CHLOROPLASTIC"/>
    <property type="match status" value="1"/>
</dbReference>
<dbReference type="GO" id="GO:0016705">
    <property type="term" value="F:oxidoreductase activity, acting on paired donors, with incorporation or reduction of molecular oxygen"/>
    <property type="evidence" value="ECO:0007669"/>
    <property type="project" value="InterPro"/>
</dbReference>
<feature type="region of interest" description="Disordered" evidence="4">
    <location>
        <begin position="1"/>
        <end position="74"/>
    </location>
</feature>
<evidence type="ECO:0000313" key="5">
    <source>
        <dbReference type="EMBL" id="WZN62253.1"/>
    </source>
</evidence>
<keyword evidence="3" id="KW-0503">Monooxygenase</keyword>
<dbReference type="InterPro" id="IPR017972">
    <property type="entry name" value="Cyt_P450_CS"/>
</dbReference>
<dbReference type="PROSITE" id="PS00086">
    <property type="entry name" value="CYTOCHROME_P450"/>
    <property type="match status" value="1"/>
</dbReference>
<gene>
    <name evidence="5" type="ORF">HKI87_05g37890</name>
</gene>
<name>A0AAX4P809_9CHLO</name>
<accession>A0AAX4P809</accession>
<dbReference type="SUPFAM" id="SSF48264">
    <property type="entry name" value="Cytochrome P450"/>
    <property type="match status" value="1"/>
</dbReference>
<evidence type="ECO:0000256" key="4">
    <source>
        <dbReference type="SAM" id="MobiDB-lite"/>
    </source>
</evidence>
<keyword evidence="2 3" id="KW-0479">Metal-binding</keyword>
<evidence type="ECO:0000256" key="3">
    <source>
        <dbReference type="RuleBase" id="RU000461"/>
    </source>
</evidence>
<feature type="compositionally biased region" description="Basic residues" evidence="4">
    <location>
        <begin position="12"/>
        <end position="21"/>
    </location>
</feature>
<dbReference type="GO" id="GO:0004497">
    <property type="term" value="F:monooxygenase activity"/>
    <property type="evidence" value="ECO:0007669"/>
    <property type="project" value="UniProtKB-KW"/>
</dbReference>
<keyword evidence="2 3" id="KW-0349">Heme</keyword>
<feature type="binding site" description="axial binding residue" evidence="2">
    <location>
        <position position="522"/>
    </location>
    <ligand>
        <name>heme</name>
        <dbReference type="ChEBI" id="CHEBI:30413"/>
    </ligand>
    <ligandPart>
        <name>Fe</name>
        <dbReference type="ChEBI" id="CHEBI:18248"/>
    </ligandPart>
</feature>
<dbReference type="InterPro" id="IPR036396">
    <property type="entry name" value="Cyt_P450_sf"/>
</dbReference>